<keyword evidence="8" id="KW-0865">Zymogen</keyword>
<dbReference type="AlphaFoldDB" id="A0AA38XJ76"/>
<evidence type="ECO:0000256" key="5">
    <source>
        <dbReference type="ARBA" id="ARBA00022801"/>
    </source>
</evidence>
<comment type="caution">
    <text evidence="11">The sequence shown here is derived from an EMBL/GenBank/DDBJ whole genome shotgun (WGS) entry which is preliminary data.</text>
</comment>
<feature type="active site" description="Charge relay system" evidence="9">
    <location>
        <position position="255"/>
    </location>
</feature>
<dbReference type="InterPro" id="IPR015366">
    <property type="entry name" value="S53_propep"/>
</dbReference>
<dbReference type="PANTHER" id="PTHR14218">
    <property type="entry name" value="PROTEASE S8 TRIPEPTIDYL PEPTIDASE I CLN2"/>
    <property type="match status" value="1"/>
</dbReference>
<dbReference type="PROSITE" id="PS51695">
    <property type="entry name" value="SEDOLISIN"/>
    <property type="match status" value="1"/>
</dbReference>
<dbReference type="InterPro" id="IPR023828">
    <property type="entry name" value="Peptidase_S8_Ser-AS"/>
</dbReference>
<gene>
    <name evidence="11" type="ORF">H2200_002567</name>
</gene>
<accession>A0AA38XJ76</accession>
<dbReference type="EMBL" id="JAPDRK010000003">
    <property type="protein sequence ID" value="KAJ9614431.1"/>
    <property type="molecule type" value="Genomic_DNA"/>
</dbReference>
<keyword evidence="6 9" id="KW-0720">Serine protease</keyword>
<keyword evidence="4" id="KW-0732">Signal</keyword>
<evidence type="ECO:0000256" key="2">
    <source>
        <dbReference type="ARBA" id="ARBA00022670"/>
    </source>
</evidence>
<feature type="active site" description="Charge relay system" evidence="9">
    <location>
        <position position="259"/>
    </location>
</feature>
<dbReference type="SUPFAM" id="SSF52743">
    <property type="entry name" value="Subtilisin-like"/>
    <property type="match status" value="1"/>
</dbReference>
<evidence type="ECO:0000256" key="6">
    <source>
        <dbReference type="ARBA" id="ARBA00022825"/>
    </source>
</evidence>
<keyword evidence="7 9" id="KW-0106">Calcium</keyword>
<evidence type="ECO:0000256" key="7">
    <source>
        <dbReference type="ARBA" id="ARBA00022837"/>
    </source>
</evidence>
<protein>
    <recommendedName>
        <fullName evidence="10">Peptidase S53 domain-containing protein</fullName>
    </recommendedName>
</protein>
<keyword evidence="12" id="KW-1185">Reference proteome</keyword>
<dbReference type="InterPro" id="IPR030400">
    <property type="entry name" value="Sedolisin_dom"/>
</dbReference>
<feature type="binding site" evidence="9">
    <location>
        <position position="520"/>
    </location>
    <ligand>
        <name>Ca(2+)</name>
        <dbReference type="ChEBI" id="CHEBI:29108"/>
    </ligand>
</feature>
<evidence type="ECO:0000256" key="9">
    <source>
        <dbReference type="PROSITE-ProRule" id="PRU01032"/>
    </source>
</evidence>
<dbReference type="SMART" id="SM00944">
    <property type="entry name" value="Pro-kuma_activ"/>
    <property type="match status" value="1"/>
</dbReference>
<sequence>MVVSLIINLRESNFEELEQMLYQASDPAHARYGQHLKGHEASELARPSNEAIDAVRNWLNSQGIDNSRLRYGRAMSWIGISLPISQIETLLQANYSTFVHRDGTRLDRTPEYCLPIHLHEFVSTKQPTTCFLRRKSQVSTSNSRSIHSLTRKSTIEGEAVDKTPLCDPANVTPAFLRHFYGTFNYTARATKRNKMAVTNFLGAFANRSDDKIYLQKYRPEAAAGAATFKVISIANGTIGQTPTDDSFIEQILGFEGALDSQTILGMGWPTPLTIYSTAGTNPDFIPEGNSTNFDEPYVTWLQYMLSLPDHELPTVISMSYNDDEQTVSTDSWGYEKLQPRRRVRFPQRVVFNNLPALPHPPSPLIADKIIAGSVAAFEPNAETFSGIQTYISGAGFSNIFPRPSYQHSAVKAYLAANDSFPAYAGLFNKSGRAYPDLAASSQFFSFVYNATVMHTQGTSASSPLVAGIFALVNDALLAAGRPPLGFLNPWLYGDGYKAFNDILEGSSAGCNTSGFPAAKGWDAVTGFGSPNFWHVLKALNVTI</sequence>
<evidence type="ECO:0000259" key="10">
    <source>
        <dbReference type="PROSITE" id="PS51695"/>
    </source>
</evidence>
<dbReference type="InterPro" id="IPR036852">
    <property type="entry name" value="Peptidase_S8/S53_dom_sf"/>
</dbReference>
<dbReference type="GO" id="GO:0004252">
    <property type="term" value="F:serine-type endopeptidase activity"/>
    <property type="evidence" value="ECO:0007669"/>
    <property type="project" value="UniProtKB-UniRule"/>
</dbReference>
<name>A0AA38XJ76_9EURO</name>
<keyword evidence="3 9" id="KW-0479">Metal-binding</keyword>
<evidence type="ECO:0000256" key="8">
    <source>
        <dbReference type="ARBA" id="ARBA00023145"/>
    </source>
</evidence>
<reference evidence="11" key="1">
    <citation type="submission" date="2022-10" db="EMBL/GenBank/DDBJ databases">
        <title>Culturing micro-colonial fungi from biological soil crusts in the Mojave desert and describing Neophaeococcomyces mojavensis, and introducing the new genera and species Taxawa tesnikishii.</title>
        <authorList>
            <person name="Kurbessoian T."/>
            <person name="Stajich J.E."/>
        </authorList>
    </citation>
    <scope>NUCLEOTIDE SEQUENCE</scope>
    <source>
        <strain evidence="11">TK_41</strain>
    </source>
</reference>
<feature type="active site" description="Charge relay system" evidence="9">
    <location>
        <position position="459"/>
    </location>
</feature>
<evidence type="ECO:0000256" key="1">
    <source>
        <dbReference type="ARBA" id="ARBA00004239"/>
    </source>
</evidence>
<feature type="binding site" evidence="9">
    <location>
        <position position="522"/>
    </location>
    <ligand>
        <name>Ca(2+)</name>
        <dbReference type="ChEBI" id="CHEBI:29108"/>
    </ligand>
</feature>
<dbReference type="GO" id="GO:0005576">
    <property type="term" value="C:extracellular region"/>
    <property type="evidence" value="ECO:0007669"/>
    <property type="project" value="UniProtKB-SubCell"/>
</dbReference>
<dbReference type="CDD" id="cd04056">
    <property type="entry name" value="Peptidases_S53"/>
    <property type="match status" value="1"/>
</dbReference>
<dbReference type="GO" id="GO:0008240">
    <property type="term" value="F:tripeptidyl-peptidase activity"/>
    <property type="evidence" value="ECO:0007669"/>
    <property type="project" value="TreeGrafter"/>
</dbReference>
<evidence type="ECO:0000256" key="3">
    <source>
        <dbReference type="ARBA" id="ARBA00022723"/>
    </source>
</evidence>
<dbReference type="GO" id="GO:0006508">
    <property type="term" value="P:proteolysis"/>
    <property type="evidence" value="ECO:0007669"/>
    <property type="project" value="UniProtKB-KW"/>
</dbReference>
<dbReference type="InterPro" id="IPR050819">
    <property type="entry name" value="Tripeptidyl-peptidase_I"/>
</dbReference>
<dbReference type="CDD" id="cd11377">
    <property type="entry name" value="Pro-peptidase_S53"/>
    <property type="match status" value="1"/>
</dbReference>
<evidence type="ECO:0000313" key="12">
    <source>
        <dbReference type="Proteomes" id="UP001172673"/>
    </source>
</evidence>
<dbReference type="SUPFAM" id="SSF54897">
    <property type="entry name" value="Protease propeptides/inhibitors"/>
    <property type="match status" value="1"/>
</dbReference>
<dbReference type="GO" id="GO:0046872">
    <property type="term" value="F:metal ion binding"/>
    <property type="evidence" value="ECO:0007669"/>
    <property type="project" value="UniProtKB-UniRule"/>
</dbReference>
<dbReference type="Pfam" id="PF09286">
    <property type="entry name" value="Pro-kuma_activ"/>
    <property type="match status" value="1"/>
</dbReference>
<dbReference type="PROSITE" id="PS00138">
    <property type="entry name" value="SUBTILASE_SER"/>
    <property type="match status" value="1"/>
</dbReference>
<comment type="cofactor">
    <cofactor evidence="9">
        <name>Ca(2+)</name>
        <dbReference type="ChEBI" id="CHEBI:29108"/>
    </cofactor>
    <text evidence="9">Binds 1 Ca(2+) ion per subunit.</text>
</comment>
<organism evidence="11 12">
    <name type="scientific">Cladophialophora chaetospira</name>
    <dbReference type="NCBI Taxonomy" id="386627"/>
    <lineage>
        <taxon>Eukaryota</taxon>
        <taxon>Fungi</taxon>
        <taxon>Dikarya</taxon>
        <taxon>Ascomycota</taxon>
        <taxon>Pezizomycotina</taxon>
        <taxon>Eurotiomycetes</taxon>
        <taxon>Chaetothyriomycetidae</taxon>
        <taxon>Chaetothyriales</taxon>
        <taxon>Herpotrichiellaceae</taxon>
        <taxon>Cladophialophora</taxon>
    </lineage>
</organism>
<comment type="subcellular location">
    <subcellularLocation>
        <location evidence="1">Secreted</location>
        <location evidence="1">Extracellular space</location>
    </subcellularLocation>
</comment>
<dbReference type="PANTHER" id="PTHR14218:SF39">
    <property type="entry name" value="PEPTIDASE S53 DOMAIN-CONTAINING PROTEIN"/>
    <property type="match status" value="1"/>
</dbReference>
<evidence type="ECO:0000313" key="11">
    <source>
        <dbReference type="EMBL" id="KAJ9614431.1"/>
    </source>
</evidence>
<feature type="domain" description="Peptidase S53" evidence="10">
    <location>
        <begin position="170"/>
        <end position="542"/>
    </location>
</feature>
<evidence type="ECO:0000256" key="4">
    <source>
        <dbReference type="ARBA" id="ARBA00022729"/>
    </source>
</evidence>
<feature type="binding site" evidence="9">
    <location>
        <position position="502"/>
    </location>
    <ligand>
        <name>Ca(2+)</name>
        <dbReference type="ChEBI" id="CHEBI:29108"/>
    </ligand>
</feature>
<keyword evidence="2 9" id="KW-0645">Protease</keyword>
<feature type="binding site" evidence="9">
    <location>
        <position position="501"/>
    </location>
    <ligand>
        <name>Ca(2+)</name>
        <dbReference type="ChEBI" id="CHEBI:29108"/>
    </ligand>
</feature>
<keyword evidence="5 9" id="KW-0378">Hydrolase</keyword>
<proteinExistence type="predicted"/>
<dbReference type="Gene3D" id="3.40.50.200">
    <property type="entry name" value="Peptidase S8/S53 domain"/>
    <property type="match status" value="2"/>
</dbReference>
<dbReference type="Proteomes" id="UP001172673">
    <property type="component" value="Unassembled WGS sequence"/>
</dbReference>